<dbReference type="SUPFAM" id="SSF56645">
    <property type="entry name" value="Acyl-CoA dehydrogenase NM domain-like"/>
    <property type="match status" value="1"/>
</dbReference>
<dbReference type="Gene3D" id="1.20.140.10">
    <property type="entry name" value="Butyryl-CoA Dehydrogenase, subunit A, domain 3"/>
    <property type="match status" value="1"/>
</dbReference>
<reference evidence="14 15" key="1">
    <citation type="submission" date="2017-10" db="EMBL/GenBank/DDBJ databases">
        <title>Sedimentibacterium mangrovi gen. nov., sp. nov., a novel member of family Phyllobacteriacea isolated from mangrove sediment.</title>
        <authorList>
            <person name="Liao H."/>
            <person name="Tian Y."/>
        </authorList>
    </citation>
    <scope>NUCLEOTIDE SEQUENCE [LARGE SCALE GENOMIC DNA]</scope>
    <source>
        <strain evidence="14 15">X9-2-2</strain>
    </source>
</reference>
<organism evidence="14 15">
    <name type="scientific">Zhengella mangrovi</name>
    <dbReference type="NCBI Taxonomy" id="1982044"/>
    <lineage>
        <taxon>Bacteria</taxon>
        <taxon>Pseudomonadati</taxon>
        <taxon>Pseudomonadota</taxon>
        <taxon>Alphaproteobacteria</taxon>
        <taxon>Hyphomicrobiales</taxon>
        <taxon>Notoacmeibacteraceae</taxon>
        <taxon>Zhengella</taxon>
    </lineage>
</organism>
<sequence length="390" mass="42943">MAANPADVLGVTRPEWETEDVSMLKDMATKWLEAEIAPHYEEFEKNEIVGREHWLKAGEAGLLCPAVPEEYGGAGGTYAHETAIIEAISHVGVDGFGIGLHNSIVAPYIVHYGSEEQKRKWLPRMVSGELIGAIAMTEPAAGSDLQGIKTSAKRDGNHYSINGSKTFITNGQNANLIIVVTKTDPSAGARGTSLIVVETDEVEGFERGRNLDKVGLKSNDTSELFFNDVRVPTSNLLGADEGQGFIQLMQQLPQERLMIGATAISMIERALALTIDYVKERKAFGKSVLEFQNTQFKLAEAKTEATVGRAFYNHCVAEHLEGRLSAELASMAKYWLSDLQNKIIDECLQLHGGYGYMNEYPIARMFRDARVQRIYGGTNEIMKLLIARSL</sequence>
<comment type="function">
    <text evidence="7">Catalyzes the dehydrogenation at the alpha-beta position of ACP-bound acyl chains. This results in the introduction of a double bond in the lipidic chain, which is further transferred to the epsilon-amino group of lysine residue in the mycobactin core by MbtK.</text>
</comment>
<dbReference type="PANTHER" id="PTHR48083:SF20">
    <property type="entry name" value="LONG-CHAIN SPECIFIC ACYL-COA DEHYDROGENASE, MITOCHONDRIAL"/>
    <property type="match status" value="1"/>
</dbReference>
<gene>
    <name evidence="14" type="ORF">CSC94_19280</name>
</gene>
<dbReference type="SUPFAM" id="SSF47203">
    <property type="entry name" value="Acyl-CoA dehydrogenase C-terminal domain-like"/>
    <property type="match status" value="1"/>
</dbReference>
<dbReference type="RefSeq" id="WP_099308007.1">
    <property type="nucleotide sequence ID" value="NZ_PDVP01000015.1"/>
</dbReference>
<dbReference type="InterPro" id="IPR036250">
    <property type="entry name" value="AcylCo_DH-like_C"/>
</dbReference>
<dbReference type="InterPro" id="IPR006091">
    <property type="entry name" value="Acyl-CoA_Oxase/DH_mid-dom"/>
</dbReference>
<dbReference type="EMBL" id="PDVP01000015">
    <property type="protein sequence ID" value="PHP65494.1"/>
    <property type="molecule type" value="Genomic_DNA"/>
</dbReference>
<dbReference type="PROSITE" id="PS00072">
    <property type="entry name" value="ACYL_COA_DH_1"/>
    <property type="match status" value="1"/>
</dbReference>
<dbReference type="FunFam" id="1.20.140.10:FF:000001">
    <property type="entry name" value="Acyl-CoA dehydrogenase"/>
    <property type="match status" value="1"/>
</dbReference>
<feature type="domain" description="Acyl-CoA dehydrogenase/oxidase N-terminal" evidence="13">
    <location>
        <begin position="18"/>
        <end position="129"/>
    </location>
</feature>
<evidence type="ECO:0000256" key="5">
    <source>
        <dbReference type="ARBA" id="ARBA00022827"/>
    </source>
</evidence>
<protein>
    <recommendedName>
        <fullName evidence="8">Acyl-[acyl-carrier-protein] dehydrogenase MbtN</fullName>
    </recommendedName>
    <alternativeName>
        <fullName evidence="9">Mycobactin synthase protein N</fullName>
    </alternativeName>
</protein>
<evidence type="ECO:0000256" key="10">
    <source>
        <dbReference type="RuleBase" id="RU362125"/>
    </source>
</evidence>
<dbReference type="InterPro" id="IPR050741">
    <property type="entry name" value="Acyl-CoA_dehydrogenase"/>
</dbReference>
<dbReference type="AlphaFoldDB" id="A0A2G1QJ69"/>
<keyword evidence="6 10" id="KW-0560">Oxidoreductase</keyword>
<comment type="caution">
    <text evidence="14">The sequence shown here is derived from an EMBL/GenBank/DDBJ whole genome shotgun (WGS) entry which is preliminary data.</text>
</comment>
<dbReference type="Pfam" id="PF02771">
    <property type="entry name" value="Acyl-CoA_dh_N"/>
    <property type="match status" value="1"/>
</dbReference>
<evidence type="ECO:0000259" key="12">
    <source>
        <dbReference type="Pfam" id="PF02770"/>
    </source>
</evidence>
<keyword evidence="5 10" id="KW-0274">FAD</keyword>
<evidence type="ECO:0000256" key="2">
    <source>
        <dbReference type="ARBA" id="ARBA00005102"/>
    </source>
</evidence>
<keyword evidence="4 10" id="KW-0285">Flavoprotein</keyword>
<dbReference type="InterPro" id="IPR037069">
    <property type="entry name" value="AcylCoA_DH/ox_N_sf"/>
</dbReference>
<dbReference type="PROSITE" id="PS00073">
    <property type="entry name" value="ACYL_COA_DH_2"/>
    <property type="match status" value="1"/>
</dbReference>
<proteinExistence type="inferred from homology"/>
<evidence type="ECO:0000259" key="11">
    <source>
        <dbReference type="Pfam" id="PF00441"/>
    </source>
</evidence>
<evidence type="ECO:0000256" key="9">
    <source>
        <dbReference type="ARBA" id="ARBA00042660"/>
    </source>
</evidence>
<evidence type="ECO:0000313" key="15">
    <source>
        <dbReference type="Proteomes" id="UP000221168"/>
    </source>
</evidence>
<dbReference type="InterPro" id="IPR046373">
    <property type="entry name" value="Acyl-CoA_Oxase/DH_mid-dom_sf"/>
</dbReference>
<evidence type="ECO:0000256" key="4">
    <source>
        <dbReference type="ARBA" id="ARBA00022630"/>
    </source>
</evidence>
<dbReference type="Proteomes" id="UP000221168">
    <property type="component" value="Unassembled WGS sequence"/>
</dbReference>
<dbReference type="Pfam" id="PF02770">
    <property type="entry name" value="Acyl-CoA_dh_M"/>
    <property type="match status" value="1"/>
</dbReference>
<dbReference type="InterPro" id="IPR009075">
    <property type="entry name" value="AcylCo_DH/oxidase_C"/>
</dbReference>
<dbReference type="Pfam" id="PF00441">
    <property type="entry name" value="Acyl-CoA_dh_1"/>
    <property type="match status" value="1"/>
</dbReference>
<evidence type="ECO:0000256" key="6">
    <source>
        <dbReference type="ARBA" id="ARBA00023002"/>
    </source>
</evidence>
<keyword evidence="15" id="KW-1185">Reference proteome</keyword>
<name>A0A2G1QJ69_9HYPH</name>
<comment type="similarity">
    <text evidence="3 10">Belongs to the acyl-CoA dehydrogenase family.</text>
</comment>
<evidence type="ECO:0000256" key="7">
    <source>
        <dbReference type="ARBA" id="ARBA00037085"/>
    </source>
</evidence>
<dbReference type="PANTHER" id="PTHR48083">
    <property type="entry name" value="MEDIUM-CHAIN SPECIFIC ACYL-COA DEHYDROGENASE, MITOCHONDRIAL-RELATED"/>
    <property type="match status" value="1"/>
</dbReference>
<dbReference type="FunFam" id="2.40.110.10:FF:000002">
    <property type="entry name" value="Acyl-CoA dehydrogenase fadE12"/>
    <property type="match status" value="1"/>
</dbReference>
<evidence type="ECO:0000256" key="1">
    <source>
        <dbReference type="ARBA" id="ARBA00001974"/>
    </source>
</evidence>
<dbReference type="GO" id="GO:0050660">
    <property type="term" value="F:flavin adenine dinucleotide binding"/>
    <property type="evidence" value="ECO:0007669"/>
    <property type="project" value="InterPro"/>
</dbReference>
<feature type="domain" description="Acyl-CoA oxidase/dehydrogenase middle" evidence="12">
    <location>
        <begin position="133"/>
        <end position="229"/>
    </location>
</feature>
<evidence type="ECO:0000313" key="14">
    <source>
        <dbReference type="EMBL" id="PHP65494.1"/>
    </source>
</evidence>
<dbReference type="InterPro" id="IPR006089">
    <property type="entry name" value="Acyl-CoA_DH_CS"/>
</dbReference>
<accession>A0A2G1QJ69</accession>
<dbReference type="Gene3D" id="1.10.540.10">
    <property type="entry name" value="Acyl-CoA dehydrogenase/oxidase, N-terminal domain"/>
    <property type="match status" value="1"/>
</dbReference>
<dbReference type="InterPro" id="IPR009100">
    <property type="entry name" value="AcylCoA_DH/oxidase_NM_dom_sf"/>
</dbReference>
<dbReference type="GO" id="GO:0033539">
    <property type="term" value="P:fatty acid beta-oxidation using acyl-CoA dehydrogenase"/>
    <property type="evidence" value="ECO:0007669"/>
    <property type="project" value="TreeGrafter"/>
</dbReference>
<evidence type="ECO:0000259" key="13">
    <source>
        <dbReference type="Pfam" id="PF02771"/>
    </source>
</evidence>
<dbReference type="FunFam" id="1.10.540.10:FF:000026">
    <property type="entry name" value="Acyl-CoA dehydrogenase medium chain"/>
    <property type="match status" value="1"/>
</dbReference>
<dbReference type="InterPro" id="IPR013786">
    <property type="entry name" value="AcylCoA_DH/ox_N"/>
</dbReference>
<dbReference type="GO" id="GO:0005737">
    <property type="term" value="C:cytoplasm"/>
    <property type="evidence" value="ECO:0007669"/>
    <property type="project" value="TreeGrafter"/>
</dbReference>
<dbReference type="PIRSF" id="PIRSF016578">
    <property type="entry name" value="HsaA"/>
    <property type="match status" value="1"/>
</dbReference>
<dbReference type="GO" id="GO:0003995">
    <property type="term" value="F:acyl-CoA dehydrogenase activity"/>
    <property type="evidence" value="ECO:0007669"/>
    <property type="project" value="InterPro"/>
</dbReference>
<dbReference type="OrthoDB" id="9775090at2"/>
<evidence type="ECO:0000256" key="8">
    <source>
        <dbReference type="ARBA" id="ARBA00040394"/>
    </source>
</evidence>
<evidence type="ECO:0000256" key="3">
    <source>
        <dbReference type="ARBA" id="ARBA00009347"/>
    </source>
</evidence>
<feature type="domain" description="Acyl-CoA dehydrogenase/oxidase C-terminal" evidence="11">
    <location>
        <begin position="242"/>
        <end position="390"/>
    </location>
</feature>
<comment type="pathway">
    <text evidence="2">Siderophore biosynthesis; mycobactin biosynthesis.</text>
</comment>
<comment type="cofactor">
    <cofactor evidence="1 10">
        <name>FAD</name>
        <dbReference type="ChEBI" id="CHEBI:57692"/>
    </cofactor>
</comment>
<dbReference type="Gene3D" id="2.40.110.10">
    <property type="entry name" value="Butyryl-CoA Dehydrogenase, subunit A, domain 2"/>
    <property type="match status" value="1"/>
</dbReference>